<dbReference type="EMBL" id="FOPW01000015">
    <property type="protein sequence ID" value="SFH79560.1"/>
    <property type="molecule type" value="Genomic_DNA"/>
</dbReference>
<dbReference type="PANTHER" id="PTHR11280">
    <property type="entry name" value="GLUCOSAMINE-6-PHOSPHATE ISOMERASE"/>
    <property type="match status" value="1"/>
</dbReference>
<dbReference type="GO" id="GO:0006043">
    <property type="term" value="P:glucosamine catabolic process"/>
    <property type="evidence" value="ECO:0007669"/>
    <property type="project" value="TreeGrafter"/>
</dbReference>
<dbReference type="SUPFAM" id="SSF100950">
    <property type="entry name" value="NagB/RpiA/CoA transferase-like"/>
    <property type="match status" value="1"/>
</dbReference>
<reference evidence="3 5" key="1">
    <citation type="submission" date="2016-10" db="EMBL/GenBank/DDBJ databases">
        <authorList>
            <person name="Varghese N."/>
            <person name="Submissions S."/>
        </authorList>
    </citation>
    <scope>NUCLEOTIDE SEQUENCE [LARGE SCALE GENOMIC DNA]</scope>
    <source>
        <strain evidence="3 5">GMCC 1.11211</strain>
    </source>
</reference>
<dbReference type="Gene3D" id="3.40.50.1360">
    <property type="match status" value="1"/>
</dbReference>
<keyword evidence="1" id="KW-0119">Carbohydrate metabolism</keyword>
<dbReference type="AlphaFoldDB" id="A0A1I3CYD3"/>
<dbReference type="STRING" id="995038.SAMN05216274_11559"/>
<dbReference type="EMBL" id="SOFE01000036">
    <property type="protein sequence ID" value="TFB78625.1"/>
    <property type="molecule type" value="Genomic_DNA"/>
</dbReference>
<sequence length="257" mass="28154">MLENLMYDALEVSIVEDNDSLGAAVAEAFAVAAREALASQDEIAVILATGNSQLSFARAVRERTDIDWTRITVLHMDEYLGMSEDHSASFRRWMNENLASRLPLKAFEGVRGDHEPAEEELERYAALIRELKPSITVMGIGENGHLAFNDPPALFETDELIAIVKMDEVSRQQQLGEGHFPSLEETPQSALSLTIPALLMSGTVLVGVPEARKAPAVRAALEGPVTPDCPASILRRQPHARVFLDRDSAALLKRDNG</sequence>
<evidence type="ECO:0000313" key="4">
    <source>
        <dbReference type="EMBL" id="TFB78625.1"/>
    </source>
</evidence>
<reference evidence="4 6" key="2">
    <citation type="submission" date="2019-03" db="EMBL/GenBank/DDBJ databases">
        <title>Genomics of glacier-inhabiting Cryobacterium strains.</title>
        <authorList>
            <person name="Liu Q."/>
            <person name="Xin Y.-H."/>
        </authorList>
    </citation>
    <scope>NUCLEOTIDE SEQUENCE [LARGE SCALE GENOMIC DNA]</scope>
    <source>
        <strain evidence="4 6">Hh34</strain>
    </source>
</reference>
<dbReference type="InterPro" id="IPR004547">
    <property type="entry name" value="Glucosamine6P_isomerase"/>
</dbReference>
<dbReference type="GO" id="GO:0005975">
    <property type="term" value="P:carbohydrate metabolic process"/>
    <property type="evidence" value="ECO:0007669"/>
    <property type="project" value="InterPro"/>
</dbReference>
<accession>A0A1I3CYD3</accession>
<name>A0A1I3CYD3_9MICO</name>
<dbReference type="GO" id="GO:0042802">
    <property type="term" value="F:identical protein binding"/>
    <property type="evidence" value="ECO:0007669"/>
    <property type="project" value="TreeGrafter"/>
</dbReference>
<gene>
    <name evidence="4" type="ORF">E3O11_17265</name>
    <name evidence="3" type="ORF">SAMN05216274_11559</name>
</gene>
<dbReference type="Proteomes" id="UP000297963">
    <property type="component" value="Unassembled WGS sequence"/>
</dbReference>
<comment type="caution">
    <text evidence="4">The sequence shown here is derived from an EMBL/GenBank/DDBJ whole genome shotgun (WGS) entry which is preliminary data.</text>
</comment>
<evidence type="ECO:0000256" key="1">
    <source>
        <dbReference type="ARBA" id="ARBA00023277"/>
    </source>
</evidence>
<evidence type="ECO:0000313" key="5">
    <source>
        <dbReference type="Proteomes" id="UP000199681"/>
    </source>
</evidence>
<feature type="domain" description="Glucosamine/galactosamine-6-phosphate isomerase" evidence="2">
    <location>
        <begin position="17"/>
        <end position="236"/>
    </location>
</feature>
<dbReference type="InterPro" id="IPR006148">
    <property type="entry name" value="Glc/Gal-6P_isomerase"/>
</dbReference>
<dbReference type="InterPro" id="IPR037171">
    <property type="entry name" value="NagB/RpiA_transferase-like"/>
</dbReference>
<dbReference type="GO" id="GO:0006046">
    <property type="term" value="P:N-acetylglucosamine catabolic process"/>
    <property type="evidence" value="ECO:0007669"/>
    <property type="project" value="TreeGrafter"/>
</dbReference>
<dbReference type="GO" id="GO:0019262">
    <property type="term" value="P:N-acetylneuraminate catabolic process"/>
    <property type="evidence" value="ECO:0007669"/>
    <property type="project" value="TreeGrafter"/>
</dbReference>
<evidence type="ECO:0000313" key="6">
    <source>
        <dbReference type="Proteomes" id="UP000297963"/>
    </source>
</evidence>
<evidence type="ECO:0000259" key="2">
    <source>
        <dbReference type="Pfam" id="PF01182"/>
    </source>
</evidence>
<dbReference type="GO" id="GO:0004342">
    <property type="term" value="F:glucosamine-6-phosphate deaminase activity"/>
    <property type="evidence" value="ECO:0007669"/>
    <property type="project" value="InterPro"/>
</dbReference>
<evidence type="ECO:0000313" key="3">
    <source>
        <dbReference type="EMBL" id="SFH79560.1"/>
    </source>
</evidence>
<dbReference type="PANTHER" id="PTHR11280:SF6">
    <property type="entry name" value="GLUCOSAMINE-6-PHOSPHATE ISOMERASE NAGB"/>
    <property type="match status" value="1"/>
</dbReference>
<keyword evidence="5" id="KW-1185">Reference proteome</keyword>
<dbReference type="Pfam" id="PF01182">
    <property type="entry name" value="Glucosamine_iso"/>
    <property type="match status" value="1"/>
</dbReference>
<dbReference type="RefSeq" id="WP_092451647.1">
    <property type="nucleotide sequence ID" value="NZ_BKAC01000016.1"/>
</dbReference>
<dbReference type="GO" id="GO:0005737">
    <property type="term" value="C:cytoplasm"/>
    <property type="evidence" value="ECO:0007669"/>
    <property type="project" value="TreeGrafter"/>
</dbReference>
<proteinExistence type="predicted"/>
<dbReference type="Proteomes" id="UP000199681">
    <property type="component" value="Unassembled WGS sequence"/>
</dbReference>
<organism evidence="4 6">
    <name type="scientific">Cryobacterium levicorallinum</name>
    <dbReference type="NCBI Taxonomy" id="995038"/>
    <lineage>
        <taxon>Bacteria</taxon>
        <taxon>Bacillati</taxon>
        <taxon>Actinomycetota</taxon>
        <taxon>Actinomycetes</taxon>
        <taxon>Micrococcales</taxon>
        <taxon>Microbacteriaceae</taxon>
        <taxon>Cryobacterium</taxon>
    </lineage>
</organism>
<protein>
    <submittedName>
        <fullName evidence="4">Glucosamine-6-phosphate deaminase</fullName>
    </submittedName>
</protein>